<accession>A0ABR8SPA7</accession>
<dbReference type="EMBL" id="JACSQM010000006">
    <property type="protein sequence ID" value="MBD7965333.1"/>
    <property type="molecule type" value="Genomic_DNA"/>
</dbReference>
<evidence type="ECO:0000256" key="1">
    <source>
        <dbReference type="SAM" id="MobiDB-lite"/>
    </source>
</evidence>
<evidence type="ECO:0000313" key="3">
    <source>
        <dbReference type="Proteomes" id="UP000603641"/>
    </source>
</evidence>
<reference evidence="2 3" key="1">
    <citation type="submission" date="2020-08" db="EMBL/GenBank/DDBJ databases">
        <title>A Genomic Blueprint of the Chicken Gut Microbiome.</title>
        <authorList>
            <person name="Gilroy R."/>
            <person name="Ravi A."/>
            <person name="Getino M."/>
            <person name="Pursley I."/>
            <person name="Horton D.L."/>
            <person name="Alikhan N.-F."/>
            <person name="Baker D."/>
            <person name="Gharbi K."/>
            <person name="Hall N."/>
            <person name="Watson M."/>
            <person name="Adriaenssens E.M."/>
            <person name="Foster-Nyarko E."/>
            <person name="Jarju S."/>
            <person name="Secka A."/>
            <person name="Antonio M."/>
            <person name="Oren A."/>
            <person name="Chaudhuri R."/>
            <person name="La Ragione R.M."/>
            <person name="Hildebrand F."/>
            <person name="Pallen M.J."/>
        </authorList>
    </citation>
    <scope>NUCLEOTIDE SEQUENCE [LARGE SCALE GENOMIC DNA]</scope>
    <source>
        <strain evidence="2 3">Sa2CUA10</strain>
    </source>
</reference>
<comment type="caution">
    <text evidence="2">The sequence shown here is derived from an EMBL/GenBank/DDBJ whole genome shotgun (WGS) entry which is preliminary data.</text>
</comment>
<gene>
    <name evidence="2" type="ORF">H9648_14815</name>
</gene>
<protein>
    <recommendedName>
        <fullName evidence="4">DUF4025 domain-containing protein</fullName>
    </recommendedName>
</protein>
<sequence length="57" mass="6648">MDQERKNHKPIEDPTAHAEQEINAYFYDENQQTDGHPTDYMNSEMPAVNIAKPDDEK</sequence>
<dbReference type="Proteomes" id="UP000603641">
    <property type="component" value="Unassembled WGS sequence"/>
</dbReference>
<evidence type="ECO:0008006" key="4">
    <source>
        <dbReference type="Google" id="ProtNLM"/>
    </source>
</evidence>
<organism evidence="2 3">
    <name type="scientific">Fictibacillus norfolkensis</name>
    <dbReference type="NCBI Taxonomy" id="2762233"/>
    <lineage>
        <taxon>Bacteria</taxon>
        <taxon>Bacillati</taxon>
        <taxon>Bacillota</taxon>
        <taxon>Bacilli</taxon>
        <taxon>Bacillales</taxon>
        <taxon>Fictibacillaceae</taxon>
        <taxon>Fictibacillus</taxon>
    </lineage>
</organism>
<dbReference type="RefSeq" id="WP_191754568.1">
    <property type="nucleotide sequence ID" value="NZ_JACSQM010000006.1"/>
</dbReference>
<name>A0ABR8SPA7_9BACL</name>
<feature type="region of interest" description="Disordered" evidence="1">
    <location>
        <begin position="28"/>
        <end position="57"/>
    </location>
</feature>
<proteinExistence type="predicted"/>
<keyword evidence="3" id="KW-1185">Reference proteome</keyword>
<evidence type="ECO:0000313" key="2">
    <source>
        <dbReference type="EMBL" id="MBD7965333.1"/>
    </source>
</evidence>